<feature type="transmembrane region" description="Helical" evidence="6">
    <location>
        <begin position="243"/>
        <end position="263"/>
    </location>
</feature>
<dbReference type="Proteomes" id="UP000063718">
    <property type="component" value="Unassembled WGS sequence"/>
</dbReference>
<feature type="domain" description="Major facilitator superfamily (MFS) profile" evidence="7">
    <location>
        <begin position="34"/>
        <end position="423"/>
    </location>
</feature>
<feature type="transmembrane region" description="Helical" evidence="6">
    <location>
        <begin position="33"/>
        <end position="53"/>
    </location>
</feature>
<gene>
    <name evidence="8" type="ORF">MTY_0050</name>
</gene>
<evidence type="ECO:0000256" key="3">
    <source>
        <dbReference type="ARBA" id="ARBA00022692"/>
    </source>
</evidence>
<feature type="transmembrane region" description="Helical" evidence="6">
    <location>
        <begin position="275"/>
        <end position="298"/>
    </location>
</feature>
<keyword evidence="2" id="KW-0813">Transport</keyword>
<keyword evidence="3 6" id="KW-0812">Transmembrane</keyword>
<dbReference type="InterPro" id="IPR052983">
    <property type="entry name" value="MFS_Riboflavin_Transporter"/>
</dbReference>
<dbReference type="NCBIfam" id="TIGR04259">
    <property type="entry name" value="oxa_formateAnti"/>
    <property type="match status" value="1"/>
</dbReference>
<comment type="subcellular location">
    <subcellularLocation>
        <location evidence="1">Cell membrane</location>
        <topology evidence="1">Multi-pass membrane protein</topology>
    </subcellularLocation>
</comment>
<feature type="transmembrane region" description="Helical" evidence="6">
    <location>
        <begin position="73"/>
        <end position="93"/>
    </location>
</feature>
<evidence type="ECO:0000256" key="6">
    <source>
        <dbReference type="SAM" id="Phobius"/>
    </source>
</evidence>
<dbReference type="PROSITE" id="PS50850">
    <property type="entry name" value="MFS"/>
    <property type="match status" value="1"/>
</dbReference>
<evidence type="ECO:0000256" key="1">
    <source>
        <dbReference type="ARBA" id="ARBA00004651"/>
    </source>
</evidence>
<protein>
    <submittedName>
        <fullName evidence="8">Permeases of the major facilitator superfamily</fullName>
    </submittedName>
</protein>
<sequence length="440" mass="47056">MHLIWEVLIMSIQNPETPFGPREVPKPFFENKWVQLIIAMIGMIMIANLQYAWTLFVPEVVKGLNSTKAAVQMGFSLFIAFESWGQPIAGYFMDRYSPRALLTVAALMIGIGWAGMGLVKSLGALYFLYSMAGVGAALIYSGSIASGVRWFEASKRGMASGLVAAAFGSGAALFIPFIAIILKKQGYNSAFVTTGVIQGIIALIAAQFMRFPAKPKTSSSSTAKAQVSASQRDFTTVEMFKTAHFWIIYLMFLFICTGGMIVTAQTKPFGTEAGIAASIIVTAATINTIANGAGRIIWGMISDKLGRYQTMFVAFTINAIAMALVPFIGHNAFMFVFIFALIMFTWGELYSLFPAVNADIFGTTYAATNYGFIYSAKGLSGIVGGFVAALVAQMSGWTPVFLTGAVMSLLAGLGALLLRSIPKPVPSGIKSGSSGFSSQA</sequence>
<dbReference type="Gene3D" id="1.20.1250.20">
    <property type="entry name" value="MFS general substrate transporter like domains"/>
    <property type="match status" value="2"/>
</dbReference>
<dbReference type="PANTHER" id="PTHR43385">
    <property type="entry name" value="RIBOFLAVIN TRANSPORTER RIBJ"/>
    <property type="match status" value="1"/>
</dbReference>
<evidence type="ECO:0000259" key="7">
    <source>
        <dbReference type="PROSITE" id="PS50850"/>
    </source>
</evidence>
<keyword evidence="4 6" id="KW-1133">Transmembrane helix</keyword>
<accession>A0A0S6U6T3</accession>
<evidence type="ECO:0000313" key="8">
    <source>
        <dbReference type="EMBL" id="GAF24722.1"/>
    </source>
</evidence>
<dbReference type="PANTHER" id="PTHR43385:SF1">
    <property type="entry name" value="RIBOFLAVIN TRANSPORTER RIBJ"/>
    <property type="match status" value="1"/>
</dbReference>
<keyword evidence="5 6" id="KW-0472">Membrane</keyword>
<dbReference type="AlphaFoldDB" id="A0A0S6U6T3"/>
<evidence type="ECO:0000256" key="2">
    <source>
        <dbReference type="ARBA" id="ARBA00022448"/>
    </source>
</evidence>
<dbReference type="SUPFAM" id="SSF103473">
    <property type="entry name" value="MFS general substrate transporter"/>
    <property type="match status" value="1"/>
</dbReference>
<reference evidence="8" key="1">
    <citation type="journal article" date="2014" name="Gene">
        <title>Genome-guided analysis of transformation efficiency and carbon dioxide assimilation by Moorella thermoacetica Y72.</title>
        <authorList>
            <person name="Tsukahara K."/>
            <person name="Kita A."/>
            <person name="Nakashimada Y."/>
            <person name="Hoshino T."/>
            <person name="Murakami K."/>
        </authorList>
    </citation>
    <scope>NUCLEOTIDE SEQUENCE [LARGE SCALE GENOMIC DNA]</scope>
    <source>
        <strain evidence="8">Y72</strain>
    </source>
</reference>
<dbReference type="GO" id="GO:0005886">
    <property type="term" value="C:plasma membrane"/>
    <property type="evidence" value="ECO:0007669"/>
    <property type="project" value="UniProtKB-SubCell"/>
</dbReference>
<feature type="transmembrane region" description="Helical" evidence="6">
    <location>
        <begin position="374"/>
        <end position="394"/>
    </location>
</feature>
<dbReference type="InterPro" id="IPR011701">
    <property type="entry name" value="MFS"/>
</dbReference>
<name>A0A0S6U6T3_NEOTH</name>
<dbReference type="EMBL" id="DF238840">
    <property type="protein sequence ID" value="GAF24722.1"/>
    <property type="molecule type" value="Genomic_DNA"/>
</dbReference>
<dbReference type="GO" id="GO:0019531">
    <property type="term" value="F:oxalate transmembrane transporter activity"/>
    <property type="evidence" value="ECO:0007669"/>
    <property type="project" value="InterPro"/>
</dbReference>
<dbReference type="InterPro" id="IPR036259">
    <property type="entry name" value="MFS_trans_sf"/>
</dbReference>
<dbReference type="CDD" id="cd17353">
    <property type="entry name" value="MFS_OFA_like"/>
    <property type="match status" value="1"/>
</dbReference>
<dbReference type="InterPro" id="IPR026355">
    <property type="entry name" value="Oxa/Form_antiport"/>
</dbReference>
<feature type="transmembrane region" description="Helical" evidence="6">
    <location>
        <begin position="334"/>
        <end position="353"/>
    </location>
</feature>
<dbReference type="Pfam" id="PF07690">
    <property type="entry name" value="MFS_1"/>
    <property type="match status" value="2"/>
</dbReference>
<evidence type="ECO:0000256" key="4">
    <source>
        <dbReference type="ARBA" id="ARBA00022989"/>
    </source>
</evidence>
<organism evidence="8">
    <name type="scientific">Moorella thermoacetica Y72</name>
    <dbReference type="NCBI Taxonomy" id="1325331"/>
    <lineage>
        <taxon>Bacteria</taxon>
        <taxon>Bacillati</taxon>
        <taxon>Bacillota</taxon>
        <taxon>Clostridia</taxon>
        <taxon>Neomoorellales</taxon>
        <taxon>Neomoorellaceae</taxon>
        <taxon>Neomoorella</taxon>
    </lineage>
</organism>
<feature type="transmembrane region" description="Helical" evidence="6">
    <location>
        <begin position="100"/>
        <end position="119"/>
    </location>
</feature>
<proteinExistence type="predicted"/>
<evidence type="ECO:0000256" key="5">
    <source>
        <dbReference type="ARBA" id="ARBA00023136"/>
    </source>
</evidence>
<dbReference type="InterPro" id="IPR020846">
    <property type="entry name" value="MFS_dom"/>
</dbReference>
<feature type="transmembrane region" description="Helical" evidence="6">
    <location>
        <begin position="310"/>
        <end position="328"/>
    </location>
</feature>
<feature type="transmembrane region" description="Helical" evidence="6">
    <location>
        <begin position="125"/>
        <end position="148"/>
    </location>
</feature>
<feature type="transmembrane region" description="Helical" evidence="6">
    <location>
        <begin position="187"/>
        <end position="206"/>
    </location>
</feature>
<feature type="transmembrane region" description="Helical" evidence="6">
    <location>
        <begin position="160"/>
        <end position="181"/>
    </location>
</feature>
<feature type="transmembrane region" description="Helical" evidence="6">
    <location>
        <begin position="400"/>
        <end position="418"/>
    </location>
</feature>